<protein>
    <submittedName>
        <fullName evidence="1">Uncharacterized protein</fullName>
    </submittedName>
</protein>
<feature type="non-terminal residue" evidence="1">
    <location>
        <position position="64"/>
    </location>
</feature>
<sequence>MKSQVTEPFRHNLTPRRLQSIGFPSKGNKVFFDAICKLTDPVFVKLDLLVHLFLIVCSLRTVFL</sequence>
<evidence type="ECO:0000313" key="1">
    <source>
        <dbReference type="EMBL" id="CDW46227.1"/>
    </source>
</evidence>
<dbReference type="EMBL" id="HACA01028866">
    <property type="protein sequence ID" value="CDW46227.1"/>
    <property type="molecule type" value="Transcribed_RNA"/>
</dbReference>
<organism evidence="1">
    <name type="scientific">Lepeophtheirus salmonis</name>
    <name type="common">Salmon louse</name>
    <name type="synonym">Caligus salmonis</name>
    <dbReference type="NCBI Taxonomy" id="72036"/>
    <lineage>
        <taxon>Eukaryota</taxon>
        <taxon>Metazoa</taxon>
        <taxon>Ecdysozoa</taxon>
        <taxon>Arthropoda</taxon>
        <taxon>Crustacea</taxon>
        <taxon>Multicrustacea</taxon>
        <taxon>Hexanauplia</taxon>
        <taxon>Copepoda</taxon>
        <taxon>Siphonostomatoida</taxon>
        <taxon>Caligidae</taxon>
        <taxon>Lepeophtheirus</taxon>
    </lineage>
</organism>
<proteinExistence type="predicted"/>
<dbReference type="AlphaFoldDB" id="A0A0K2V7U6"/>
<accession>A0A0K2V7U6</accession>
<reference evidence="1" key="1">
    <citation type="submission" date="2014-05" db="EMBL/GenBank/DDBJ databases">
        <authorList>
            <person name="Chronopoulou M."/>
        </authorList>
    </citation>
    <scope>NUCLEOTIDE SEQUENCE</scope>
    <source>
        <tissue evidence="1">Whole organism</tissue>
    </source>
</reference>
<name>A0A0K2V7U6_LEPSM</name>